<dbReference type="PIRSF" id="PIRSF009320">
    <property type="entry name" value="Nuc_binding_HP_1000"/>
    <property type="match status" value="1"/>
</dbReference>
<evidence type="ECO:0000256" key="2">
    <source>
        <dbReference type="ARBA" id="ARBA00074747"/>
    </source>
</evidence>
<keyword evidence="5" id="KW-1185">Reference proteome</keyword>
<dbReference type="InterPro" id="IPR050678">
    <property type="entry name" value="DNA_Partitioning_ATPase"/>
</dbReference>
<dbReference type="InterPro" id="IPR027417">
    <property type="entry name" value="P-loop_NTPase"/>
</dbReference>
<evidence type="ECO:0000313" key="5">
    <source>
        <dbReference type="Proteomes" id="UP000600865"/>
    </source>
</evidence>
<dbReference type="Gene3D" id="3.40.50.300">
    <property type="entry name" value="P-loop containing nucleotide triphosphate hydrolases"/>
    <property type="match status" value="1"/>
</dbReference>
<organism evidence="4 5">
    <name type="scientific">Litorimonas cladophorae</name>
    <dbReference type="NCBI Taxonomy" id="1220491"/>
    <lineage>
        <taxon>Bacteria</taxon>
        <taxon>Pseudomonadati</taxon>
        <taxon>Pseudomonadota</taxon>
        <taxon>Alphaproteobacteria</taxon>
        <taxon>Maricaulales</taxon>
        <taxon>Robiginitomaculaceae</taxon>
    </lineage>
</organism>
<accession>A0A918KKE2</accession>
<feature type="domain" description="AAA" evidence="3">
    <location>
        <begin position="5"/>
        <end position="180"/>
    </location>
</feature>
<dbReference type="PANTHER" id="PTHR13696">
    <property type="entry name" value="P-LOOP CONTAINING NUCLEOSIDE TRIPHOSPHATE HYDROLASE"/>
    <property type="match status" value="1"/>
</dbReference>
<comment type="caution">
    <text evidence="4">The sequence shown here is derived from an EMBL/GenBank/DDBJ whole genome shotgun (WGS) entry which is preliminary data.</text>
</comment>
<sequence>MNPDRIIAIVNQKGGVGKTTTSINLAAALAAKNLRVLLIDMDPQGNASTGLGISRAQRTTTIYNVLTEGLEIDAAICATEVPNLSVVPSHVDLSAAEMEIGHAEGRTRLLRDALQAATSEFDYVMIDCPPSLNLLTINALSAARSVIVPLQCEFFALEGLSQLLQTVEMAKSSINPALAIDGVMLTMYDRRNRLSAQVAEDVRKHLGRAVFETIIPRNVRIAEAPSFGQPVITYAPASKGAKAYLDLADELIKKHRNRR</sequence>
<dbReference type="CDD" id="cd02042">
    <property type="entry name" value="ParAB_family"/>
    <property type="match status" value="1"/>
</dbReference>
<reference evidence="4 5" key="1">
    <citation type="journal article" date="2014" name="Int. J. Syst. Evol. Microbiol.">
        <title>Complete genome sequence of Corynebacterium casei LMG S-19264T (=DSM 44701T), isolated from a smear-ripened cheese.</title>
        <authorList>
            <consortium name="US DOE Joint Genome Institute (JGI-PGF)"/>
            <person name="Walter F."/>
            <person name="Albersmeier A."/>
            <person name="Kalinowski J."/>
            <person name="Ruckert C."/>
        </authorList>
    </citation>
    <scope>NUCLEOTIDE SEQUENCE [LARGE SCALE GENOMIC DNA]</scope>
    <source>
        <strain evidence="4 5">KCTC 23968</strain>
    </source>
</reference>
<evidence type="ECO:0000313" key="4">
    <source>
        <dbReference type="EMBL" id="GGX67320.1"/>
    </source>
</evidence>
<evidence type="ECO:0000256" key="1">
    <source>
        <dbReference type="ARBA" id="ARBA00057242"/>
    </source>
</evidence>
<dbReference type="FunFam" id="3.40.50.300:FF:000285">
    <property type="entry name" value="Sporulation initiation inhibitor Soj"/>
    <property type="match status" value="1"/>
</dbReference>
<proteinExistence type="predicted"/>
<dbReference type="AlphaFoldDB" id="A0A918KKE2"/>
<dbReference type="RefSeq" id="WP_189584140.1">
    <property type="nucleotide sequence ID" value="NZ_BMYV01000002.1"/>
</dbReference>
<dbReference type="PANTHER" id="PTHR13696:SF52">
    <property type="entry name" value="PARA FAMILY PROTEIN CT_582"/>
    <property type="match status" value="1"/>
</dbReference>
<dbReference type="EMBL" id="BMYV01000002">
    <property type="protein sequence ID" value="GGX67320.1"/>
    <property type="molecule type" value="Genomic_DNA"/>
</dbReference>
<dbReference type="Proteomes" id="UP000600865">
    <property type="component" value="Unassembled WGS sequence"/>
</dbReference>
<dbReference type="SUPFAM" id="SSF52540">
    <property type="entry name" value="P-loop containing nucleoside triphosphate hydrolases"/>
    <property type="match status" value="1"/>
</dbReference>
<dbReference type="Pfam" id="PF13614">
    <property type="entry name" value="AAA_31"/>
    <property type="match status" value="1"/>
</dbReference>
<dbReference type="InterPro" id="IPR025669">
    <property type="entry name" value="AAA_dom"/>
</dbReference>
<comment type="function">
    <text evidence="1">Involved in chromosome partition. Localize to both poles of the predivisional cell following completion of DNA replication.</text>
</comment>
<protein>
    <recommendedName>
        <fullName evidence="2">Chromosome partitioning protein ParA</fullName>
    </recommendedName>
</protein>
<name>A0A918KKE2_9PROT</name>
<gene>
    <name evidence="4" type="ORF">GCM10011309_16250</name>
</gene>
<evidence type="ECO:0000259" key="3">
    <source>
        <dbReference type="Pfam" id="PF13614"/>
    </source>
</evidence>